<protein>
    <submittedName>
        <fullName evidence="7">SLC39A6</fullName>
    </submittedName>
</protein>
<organism evidence="7 8">
    <name type="scientific">Cordylochernes scorpioides</name>
    <dbReference type="NCBI Taxonomy" id="51811"/>
    <lineage>
        <taxon>Eukaryota</taxon>
        <taxon>Metazoa</taxon>
        <taxon>Ecdysozoa</taxon>
        <taxon>Arthropoda</taxon>
        <taxon>Chelicerata</taxon>
        <taxon>Arachnida</taxon>
        <taxon>Pseudoscorpiones</taxon>
        <taxon>Cheliferoidea</taxon>
        <taxon>Chernetidae</taxon>
        <taxon>Cordylochernes</taxon>
    </lineage>
</organism>
<accession>A0ABY6LX56</accession>
<dbReference type="PANTHER" id="PTHR12191:SF37">
    <property type="entry name" value="ZINC TRANSPORTER FOI"/>
    <property type="match status" value="1"/>
</dbReference>
<dbReference type="InterPro" id="IPR003689">
    <property type="entry name" value="ZIP"/>
</dbReference>
<comment type="subcellular location">
    <subcellularLocation>
        <location evidence="1">Membrane</location>
        <topology evidence="1">Multi-pass membrane protein</topology>
    </subcellularLocation>
</comment>
<feature type="transmembrane region" description="Helical" evidence="6">
    <location>
        <begin position="151"/>
        <end position="171"/>
    </location>
</feature>
<dbReference type="PANTHER" id="PTHR12191">
    <property type="entry name" value="SOLUTE CARRIER FAMILY 39"/>
    <property type="match status" value="1"/>
</dbReference>
<keyword evidence="5 6" id="KW-0472">Membrane</keyword>
<evidence type="ECO:0000256" key="6">
    <source>
        <dbReference type="SAM" id="Phobius"/>
    </source>
</evidence>
<reference evidence="7 8" key="1">
    <citation type="submission" date="2022-03" db="EMBL/GenBank/DDBJ databases">
        <title>A chromosomal length assembly of Cordylochernes scorpioides.</title>
        <authorList>
            <person name="Zeh D."/>
            <person name="Zeh J."/>
        </authorList>
    </citation>
    <scope>NUCLEOTIDE SEQUENCE [LARGE SCALE GENOMIC DNA]</scope>
    <source>
        <strain evidence="7">IN4F17</strain>
        <tissue evidence="7">Whole Body</tissue>
    </source>
</reference>
<evidence type="ECO:0000256" key="1">
    <source>
        <dbReference type="ARBA" id="ARBA00004141"/>
    </source>
</evidence>
<dbReference type="Pfam" id="PF02535">
    <property type="entry name" value="Zip"/>
    <property type="match status" value="1"/>
</dbReference>
<evidence type="ECO:0000256" key="3">
    <source>
        <dbReference type="ARBA" id="ARBA00022692"/>
    </source>
</evidence>
<evidence type="ECO:0000313" key="8">
    <source>
        <dbReference type="Proteomes" id="UP001235939"/>
    </source>
</evidence>
<keyword evidence="3 6" id="KW-0812">Transmembrane</keyword>
<proteinExistence type="inferred from homology"/>
<name>A0ABY6LX56_9ARAC</name>
<feature type="transmembrane region" description="Helical" evidence="6">
    <location>
        <begin position="80"/>
        <end position="100"/>
    </location>
</feature>
<dbReference type="EMBL" id="CP092886">
    <property type="protein sequence ID" value="UYV84937.1"/>
    <property type="molecule type" value="Genomic_DNA"/>
</dbReference>
<evidence type="ECO:0000256" key="2">
    <source>
        <dbReference type="ARBA" id="ARBA00006939"/>
    </source>
</evidence>
<evidence type="ECO:0000256" key="5">
    <source>
        <dbReference type="ARBA" id="ARBA00023136"/>
    </source>
</evidence>
<keyword evidence="4 6" id="KW-1133">Transmembrane helix</keyword>
<dbReference type="Proteomes" id="UP001235939">
    <property type="component" value="Chromosome X"/>
</dbReference>
<evidence type="ECO:0000313" key="7">
    <source>
        <dbReference type="EMBL" id="UYV84937.1"/>
    </source>
</evidence>
<comment type="similarity">
    <text evidence="2">Belongs to the ZIP transporter (TC 2.A.5) family.</text>
</comment>
<keyword evidence="8" id="KW-1185">Reference proteome</keyword>
<evidence type="ECO:0000256" key="4">
    <source>
        <dbReference type="ARBA" id="ARBA00022989"/>
    </source>
</evidence>
<feature type="transmembrane region" description="Helical" evidence="6">
    <location>
        <begin position="112"/>
        <end position="131"/>
    </location>
</feature>
<dbReference type="InterPro" id="IPR050799">
    <property type="entry name" value="ZIP_Transporter"/>
</dbReference>
<gene>
    <name evidence="7" type="ORF">LAZ67_X004054</name>
</gene>
<sequence>MLQELKKAKNLSYSNATSEFSSESLHPTDSLYKCMLVPFNNTAEISPSQFSAICPALLFHLDAEECDFHNHSENPSSMTWLYATVSISAISLSGLLAVSIIPIMQRLFYQSLLQFLVGLAIGSLSGDALLHLLPHAMTHHEDGEHNHDLQVWRGVAALGGAYLFFIAERILNITTRCQGHSHHVKTSTSTTVAARKTLSNSSLPKESEHSRAVGEKLSHHSYGYPVEAPALESLQSLNPECCESDLCGEKDDGLSPACDCSKGDNIEWDNQTLQVDLPYLAPVNEKQSVPATVDECHRDTLVFRHDETDHSYVVTVTDHHHHHAHGDSISSVGIMVIIGDALHNFCDGLAIGKYNLENRLETQGGKTKSWNCACNVLFMEDADLIATL</sequence>